<dbReference type="EMBL" id="BMAW01127135">
    <property type="protein sequence ID" value="GFU19875.1"/>
    <property type="molecule type" value="Genomic_DNA"/>
</dbReference>
<keyword evidence="2" id="KW-1185">Reference proteome</keyword>
<dbReference type="AlphaFoldDB" id="A0A8X6UH85"/>
<evidence type="ECO:0000313" key="1">
    <source>
        <dbReference type="EMBL" id="GFU19875.1"/>
    </source>
</evidence>
<protein>
    <submittedName>
        <fullName evidence="1">Uncharacterized protein</fullName>
    </submittedName>
</protein>
<gene>
    <name evidence="1" type="ORF">NPIL_639151</name>
</gene>
<proteinExistence type="predicted"/>
<name>A0A8X6UH85_NEPPI</name>
<accession>A0A8X6UH85</accession>
<organism evidence="1 2">
    <name type="scientific">Nephila pilipes</name>
    <name type="common">Giant wood spider</name>
    <name type="synonym">Nephila maculata</name>
    <dbReference type="NCBI Taxonomy" id="299642"/>
    <lineage>
        <taxon>Eukaryota</taxon>
        <taxon>Metazoa</taxon>
        <taxon>Ecdysozoa</taxon>
        <taxon>Arthropoda</taxon>
        <taxon>Chelicerata</taxon>
        <taxon>Arachnida</taxon>
        <taxon>Araneae</taxon>
        <taxon>Araneomorphae</taxon>
        <taxon>Entelegynae</taxon>
        <taxon>Araneoidea</taxon>
        <taxon>Nephilidae</taxon>
        <taxon>Nephila</taxon>
    </lineage>
</organism>
<sequence>MLSLSTSASPRYVPAHSNSFSLHPSTLCCHSPERKKKRYPSIGGWEGGEHRRLFLFKKERTKSTQKQRDTSTVDPYAAMDFSKCHRVTMEGTGKDPSKLSRSILDFPAGVHRKLCECIIRPS</sequence>
<dbReference type="Proteomes" id="UP000887013">
    <property type="component" value="Unassembled WGS sequence"/>
</dbReference>
<evidence type="ECO:0000313" key="2">
    <source>
        <dbReference type="Proteomes" id="UP000887013"/>
    </source>
</evidence>
<reference evidence="1" key="1">
    <citation type="submission" date="2020-08" db="EMBL/GenBank/DDBJ databases">
        <title>Multicomponent nature underlies the extraordinary mechanical properties of spider dragline silk.</title>
        <authorList>
            <person name="Kono N."/>
            <person name="Nakamura H."/>
            <person name="Mori M."/>
            <person name="Yoshida Y."/>
            <person name="Ohtoshi R."/>
            <person name="Malay A.D."/>
            <person name="Moran D.A.P."/>
            <person name="Tomita M."/>
            <person name="Numata K."/>
            <person name="Arakawa K."/>
        </authorList>
    </citation>
    <scope>NUCLEOTIDE SEQUENCE</scope>
</reference>
<comment type="caution">
    <text evidence="1">The sequence shown here is derived from an EMBL/GenBank/DDBJ whole genome shotgun (WGS) entry which is preliminary data.</text>
</comment>